<evidence type="ECO:0000313" key="2">
    <source>
        <dbReference type="Proteomes" id="UP001060215"/>
    </source>
</evidence>
<dbReference type="Proteomes" id="UP001060215">
    <property type="component" value="Chromosome 4"/>
</dbReference>
<dbReference type="EMBL" id="CM045761">
    <property type="protein sequence ID" value="KAI8015820.1"/>
    <property type="molecule type" value="Genomic_DNA"/>
</dbReference>
<proteinExistence type="predicted"/>
<keyword evidence="2" id="KW-1185">Reference proteome</keyword>
<reference evidence="1 2" key="1">
    <citation type="journal article" date="2022" name="Plant J.">
        <title>Chromosome-level genome of Camellia lanceoleosa provides a valuable resource for understanding genome evolution and self-incompatibility.</title>
        <authorList>
            <person name="Gong W."/>
            <person name="Xiao S."/>
            <person name="Wang L."/>
            <person name="Liao Z."/>
            <person name="Chang Y."/>
            <person name="Mo W."/>
            <person name="Hu G."/>
            <person name="Li W."/>
            <person name="Zhao G."/>
            <person name="Zhu H."/>
            <person name="Hu X."/>
            <person name="Ji K."/>
            <person name="Xiang X."/>
            <person name="Song Q."/>
            <person name="Yuan D."/>
            <person name="Jin S."/>
            <person name="Zhang L."/>
        </authorList>
    </citation>
    <scope>NUCLEOTIDE SEQUENCE [LARGE SCALE GENOMIC DNA]</scope>
    <source>
        <strain evidence="1">SQ_2022a</strain>
    </source>
</reference>
<accession>A0ACC0HR36</accession>
<evidence type="ECO:0000313" key="1">
    <source>
        <dbReference type="EMBL" id="KAI8015820.1"/>
    </source>
</evidence>
<sequence length="126" mass="13980">MDGNVLKSIGLEIIGVMAPVSICMLLVVLLVYSLFSSSSSSTAAPIHTAANLVYLETSFDSATQKLEGALLNAFFIIIIIYIVTFLLIFLYYYNFTNFFKNYICFSAFFVPPQWIAQSSFPSSNIS</sequence>
<protein>
    <submittedName>
        <fullName evidence="1">Presenilin-like protein</fullName>
    </submittedName>
</protein>
<name>A0ACC0HR36_9ERIC</name>
<gene>
    <name evidence="1" type="ORF">LOK49_LG05G02170</name>
</gene>
<comment type="caution">
    <text evidence="1">The sequence shown here is derived from an EMBL/GenBank/DDBJ whole genome shotgun (WGS) entry which is preliminary data.</text>
</comment>
<organism evidence="1 2">
    <name type="scientific">Camellia lanceoleosa</name>
    <dbReference type="NCBI Taxonomy" id="1840588"/>
    <lineage>
        <taxon>Eukaryota</taxon>
        <taxon>Viridiplantae</taxon>
        <taxon>Streptophyta</taxon>
        <taxon>Embryophyta</taxon>
        <taxon>Tracheophyta</taxon>
        <taxon>Spermatophyta</taxon>
        <taxon>Magnoliopsida</taxon>
        <taxon>eudicotyledons</taxon>
        <taxon>Gunneridae</taxon>
        <taxon>Pentapetalae</taxon>
        <taxon>asterids</taxon>
        <taxon>Ericales</taxon>
        <taxon>Theaceae</taxon>
        <taxon>Camellia</taxon>
    </lineage>
</organism>